<feature type="region of interest" description="Disordered" evidence="1">
    <location>
        <begin position="131"/>
        <end position="175"/>
    </location>
</feature>
<feature type="compositionally biased region" description="Polar residues" evidence="1">
    <location>
        <begin position="1"/>
        <end position="10"/>
    </location>
</feature>
<feature type="domain" description="DUF6777" evidence="2">
    <location>
        <begin position="160"/>
        <end position="322"/>
    </location>
</feature>
<evidence type="ECO:0000259" key="2">
    <source>
        <dbReference type="Pfam" id="PF20568"/>
    </source>
</evidence>
<comment type="caution">
    <text evidence="3">The sequence shown here is derived from an EMBL/GenBank/DDBJ whole genome shotgun (WGS) entry which is preliminary data.</text>
</comment>
<dbReference type="Proteomes" id="UP001500063">
    <property type="component" value="Unassembled WGS sequence"/>
</dbReference>
<feature type="compositionally biased region" description="Polar residues" evidence="1">
    <location>
        <begin position="162"/>
        <end position="175"/>
    </location>
</feature>
<name>A0ABP3GFL0_9ACTN</name>
<gene>
    <name evidence="3" type="ORF">GCM10010319_20560</name>
</gene>
<dbReference type="EMBL" id="BAAABW010000012">
    <property type="protein sequence ID" value="GAA0344280.1"/>
    <property type="molecule type" value="Genomic_DNA"/>
</dbReference>
<accession>A0ABP3GFL0</accession>
<feature type="compositionally biased region" description="Pro residues" evidence="1">
    <location>
        <begin position="342"/>
        <end position="380"/>
    </location>
</feature>
<dbReference type="Pfam" id="PF20568">
    <property type="entry name" value="DUF6777"/>
    <property type="match status" value="1"/>
</dbReference>
<evidence type="ECO:0000313" key="4">
    <source>
        <dbReference type="Proteomes" id="UP001500063"/>
    </source>
</evidence>
<feature type="compositionally biased region" description="Low complexity" evidence="1">
    <location>
        <begin position="381"/>
        <end position="394"/>
    </location>
</feature>
<feature type="compositionally biased region" description="Low complexity" evidence="1">
    <location>
        <begin position="142"/>
        <end position="154"/>
    </location>
</feature>
<sequence>MSSEPPSENRPTGPPSGPLAGQGSGSGPSRPPEPTRADLPSGTPAAPEGPSEPEWPPVPPAPPTGGTGDHGMPGEGPGGGGGPWWRSLPKVALLAGALVAAAALAVFFLRSDNSGSGEVYLQSASAEGTDPFTASTAKDTGGHATASPTAPAATGGSGSRTVQGSTPGLYGGTQNVGSCDVERQIGYLTEDQTKARAFATAAGIEPGYVPEYLRGLTPLQLRADTKVTNHGYRSGAATAYQAVLQAGTAVLVDDRGMPRVRCACGNPLGPPVAAKGTPQAKGKAWHAYRSGEAVAVVPAGAAMTAMVVYDPQSGRWFERPVGTTGDNDSPTSRPSTTASPGPAQPSSPPSSPSSPKPSPSPSPSAPSPHSSPPPPSPQAPGPAYGPAARPGARP</sequence>
<feature type="region of interest" description="Disordered" evidence="1">
    <location>
        <begin position="1"/>
        <end position="83"/>
    </location>
</feature>
<protein>
    <recommendedName>
        <fullName evidence="2">DUF6777 domain-containing protein</fullName>
    </recommendedName>
</protein>
<reference evidence="4" key="1">
    <citation type="journal article" date="2019" name="Int. J. Syst. Evol. Microbiol.">
        <title>The Global Catalogue of Microorganisms (GCM) 10K type strain sequencing project: providing services to taxonomists for standard genome sequencing and annotation.</title>
        <authorList>
            <consortium name="The Broad Institute Genomics Platform"/>
            <consortium name="The Broad Institute Genome Sequencing Center for Infectious Disease"/>
            <person name="Wu L."/>
            <person name="Ma J."/>
        </authorList>
    </citation>
    <scope>NUCLEOTIDE SEQUENCE [LARGE SCALE GENOMIC DNA]</scope>
    <source>
        <strain evidence="4">JCM 4565</strain>
    </source>
</reference>
<evidence type="ECO:0000256" key="1">
    <source>
        <dbReference type="SAM" id="MobiDB-lite"/>
    </source>
</evidence>
<proteinExistence type="predicted"/>
<dbReference type="InterPro" id="IPR046704">
    <property type="entry name" value="DUF6777"/>
</dbReference>
<feature type="compositionally biased region" description="Low complexity" evidence="1">
    <location>
        <begin position="329"/>
        <end position="341"/>
    </location>
</feature>
<feature type="region of interest" description="Disordered" evidence="1">
    <location>
        <begin position="317"/>
        <end position="394"/>
    </location>
</feature>
<evidence type="ECO:0000313" key="3">
    <source>
        <dbReference type="EMBL" id="GAA0344280.1"/>
    </source>
</evidence>
<feature type="compositionally biased region" description="Gly residues" evidence="1">
    <location>
        <begin position="65"/>
        <end position="83"/>
    </location>
</feature>
<feature type="compositionally biased region" description="Pro residues" evidence="1">
    <location>
        <begin position="53"/>
        <end position="63"/>
    </location>
</feature>
<keyword evidence="4" id="KW-1185">Reference proteome</keyword>
<organism evidence="3 4">
    <name type="scientific">Streptomyces blastmyceticus</name>
    <dbReference type="NCBI Taxonomy" id="68180"/>
    <lineage>
        <taxon>Bacteria</taxon>
        <taxon>Bacillati</taxon>
        <taxon>Actinomycetota</taxon>
        <taxon>Actinomycetes</taxon>
        <taxon>Kitasatosporales</taxon>
        <taxon>Streptomycetaceae</taxon>
        <taxon>Streptomyces</taxon>
    </lineage>
</organism>